<comment type="caution">
    <text evidence="11">The sequence shown here is derived from an EMBL/GenBank/DDBJ whole genome shotgun (WGS) entry which is preliminary data.</text>
</comment>
<evidence type="ECO:0000256" key="4">
    <source>
        <dbReference type="ARBA" id="ARBA00023136"/>
    </source>
</evidence>
<dbReference type="SUPFAM" id="SSF141322">
    <property type="entry name" value="NfeD domain-like"/>
    <property type="match status" value="1"/>
</dbReference>
<evidence type="ECO:0000313" key="11">
    <source>
        <dbReference type="EMBL" id="NYS26641.1"/>
    </source>
</evidence>
<dbReference type="InterPro" id="IPR002810">
    <property type="entry name" value="NfeD-like_C"/>
</dbReference>
<protein>
    <submittedName>
        <fullName evidence="11">Nodulation protein NfeD</fullName>
    </submittedName>
</protein>
<dbReference type="Gene3D" id="2.40.50.140">
    <property type="entry name" value="Nucleic acid-binding proteins"/>
    <property type="match status" value="1"/>
</dbReference>
<evidence type="ECO:0000256" key="2">
    <source>
        <dbReference type="ARBA" id="ARBA00022692"/>
    </source>
</evidence>
<feature type="domain" description="NfeD-like C-terminal" evidence="8">
    <location>
        <begin position="405"/>
        <end position="460"/>
    </location>
</feature>
<dbReference type="Gene3D" id="3.90.226.10">
    <property type="entry name" value="2-enoyl-CoA Hydratase, Chain A, domain 1"/>
    <property type="match status" value="1"/>
</dbReference>
<feature type="transmembrane region" description="Helical" evidence="6">
    <location>
        <begin position="367"/>
        <end position="390"/>
    </location>
</feature>
<feature type="compositionally biased region" description="Pro residues" evidence="5">
    <location>
        <begin position="158"/>
        <end position="167"/>
    </location>
</feature>
<name>A0A7Z0I2B4_9RHOB</name>
<accession>A0A7Z0I2B4</accession>
<dbReference type="InterPro" id="IPR029045">
    <property type="entry name" value="ClpP/crotonase-like_dom_sf"/>
</dbReference>
<feature type="domain" description="NfeD integral membrane" evidence="9">
    <location>
        <begin position="273"/>
        <end position="389"/>
    </location>
</feature>
<dbReference type="EMBL" id="JACBXS010000059">
    <property type="protein sequence ID" value="NYS26641.1"/>
    <property type="molecule type" value="Genomic_DNA"/>
</dbReference>
<keyword evidence="4 6" id="KW-0472">Membrane</keyword>
<feature type="transmembrane region" description="Helical" evidence="6">
    <location>
        <begin position="318"/>
        <end position="335"/>
    </location>
</feature>
<feature type="chain" id="PRO_5031107214" evidence="7">
    <location>
        <begin position="19"/>
        <end position="465"/>
    </location>
</feature>
<evidence type="ECO:0000256" key="7">
    <source>
        <dbReference type="SAM" id="SignalP"/>
    </source>
</evidence>
<dbReference type="SUPFAM" id="SSF52096">
    <property type="entry name" value="ClpP/crotonase"/>
    <property type="match status" value="1"/>
</dbReference>
<gene>
    <name evidence="11" type="ORF">HUK65_16785</name>
</gene>
<dbReference type="CDD" id="cd07020">
    <property type="entry name" value="Clp_protease_NfeD_1"/>
    <property type="match status" value="1"/>
</dbReference>
<evidence type="ECO:0000259" key="10">
    <source>
        <dbReference type="Pfam" id="PF25145"/>
    </source>
</evidence>
<comment type="subcellular location">
    <subcellularLocation>
        <location evidence="1">Membrane</location>
        <topology evidence="1">Multi-pass membrane protein</topology>
    </subcellularLocation>
</comment>
<dbReference type="Pfam" id="PF25145">
    <property type="entry name" value="NfeD1b_N"/>
    <property type="match status" value="1"/>
</dbReference>
<dbReference type="FunFam" id="3.90.226.10:FF:000089">
    <property type="entry name" value="Membrane-bound serine protease"/>
    <property type="match status" value="1"/>
</dbReference>
<evidence type="ECO:0000259" key="8">
    <source>
        <dbReference type="Pfam" id="PF01957"/>
    </source>
</evidence>
<dbReference type="PANTHER" id="PTHR33507">
    <property type="entry name" value="INNER MEMBRANE PROTEIN YBBJ"/>
    <property type="match status" value="1"/>
</dbReference>
<keyword evidence="12" id="KW-1185">Reference proteome</keyword>
<keyword evidence="2 6" id="KW-0812">Transmembrane</keyword>
<dbReference type="PANTHER" id="PTHR33507:SF4">
    <property type="entry name" value="NODULATION COMPETITIVENESS PROTEIN NFED"/>
    <property type="match status" value="1"/>
</dbReference>
<feature type="transmembrane region" description="Helical" evidence="6">
    <location>
        <begin position="342"/>
        <end position="361"/>
    </location>
</feature>
<feature type="signal peptide" evidence="7">
    <location>
        <begin position="1"/>
        <end position="18"/>
    </location>
</feature>
<dbReference type="Proteomes" id="UP000529417">
    <property type="component" value="Unassembled WGS sequence"/>
</dbReference>
<dbReference type="InterPro" id="IPR012340">
    <property type="entry name" value="NA-bd_OB-fold"/>
</dbReference>
<evidence type="ECO:0000256" key="3">
    <source>
        <dbReference type="ARBA" id="ARBA00022989"/>
    </source>
</evidence>
<dbReference type="AlphaFoldDB" id="A0A7Z0I2B4"/>
<dbReference type="InterPro" id="IPR056738">
    <property type="entry name" value="NfeD1b_N"/>
</dbReference>
<dbReference type="InterPro" id="IPR052165">
    <property type="entry name" value="Membrane_assoc_protease"/>
</dbReference>
<dbReference type="Pfam" id="PF24961">
    <property type="entry name" value="NfeD_membrane"/>
    <property type="match status" value="1"/>
</dbReference>
<evidence type="ECO:0000256" key="5">
    <source>
        <dbReference type="SAM" id="MobiDB-lite"/>
    </source>
</evidence>
<feature type="region of interest" description="Disordered" evidence="5">
    <location>
        <begin position="127"/>
        <end position="170"/>
    </location>
</feature>
<evidence type="ECO:0000256" key="6">
    <source>
        <dbReference type="SAM" id="Phobius"/>
    </source>
</evidence>
<evidence type="ECO:0000256" key="1">
    <source>
        <dbReference type="ARBA" id="ARBA00004141"/>
    </source>
</evidence>
<sequence length="465" mass="46979">MRRLVMALILLFAAASLAGQDRPSLPPVIVLTAKGPVSPAMSDYIRRNLGAAAARGSPLVVLKLDTPGGLDTSMREIIQAILASPVPVAAWVAPQGGRAASAGTYILYASHIAAMAPATNLGAATPVSLTGPGGAEDGPRAPLPVAPPRDDDSQATPADPPAAPPRPSGTAMEAKVINDAVAYIRGLAELRGRNADWAEAAVRRGESLSSGAAAAEGVIDFVAADLVALLNQADGRVVMMEGGPLTLATAGLAHEVITPDWRTAILSVITNPNVALILMLVGVYGIILEFLNPGVLVAGTVGGISLILGLYALALLPVSYAGIGLILLGLALIVAEAFAPSFGVLGIGGTAALVLGAVILIDTDAPGFVVSVPIIAGVAVAGLISTLIIARLAARSFAARVVSGAEAMIGAPATVLDWQKGQGHVWAKGERWQAIGPEVLPPQEPICITAISGLVLQVEPPGHAT</sequence>
<dbReference type="GO" id="GO:0016020">
    <property type="term" value="C:membrane"/>
    <property type="evidence" value="ECO:0007669"/>
    <property type="project" value="UniProtKB-SubCell"/>
</dbReference>
<keyword evidence="7" id="KW-0732">Signal</keyword>
<evidence type="ECO:0000313" key="12">
    <source>
        <dbReference type="Proteomes" id="UP000529417"/>
    </source>
</evidence>
<proteinExistence type="predicted"/>
<evidence type="ECO:0000259" key="9">
    <source>
        <dbReference type="Pfam" id="PF24961"/>
    </source>
</evidence>
<organism evidence="11 12">
    <name type="scientific">Rhabdonatronobacter sediminivivens</name>
    <dbReference type="NCBI Taxonomy" id="2743469"/>
    <lineage>
        <taxon>Bacteria</taxon>
        <taxon>Pseudomonadati</taxon>
        <taxon>Pseudomonadota</taxon>
        <taxon>Alphaproteobacteria</taxon>
        <taxon>Rhodobacterales</taxon>
        <taxon>Paracoccaceae</taxon>
        <taxon>Rhabdonatronobacter</taxon>
    </lineage>
</organism>
<dbReference type="InterPro" id="IPR056739">
    <property type="entry name" value="NfeD_membrane"/>
</dbReference>
<feature type="domain" description="NfeD1b N-terminal" evidence="10">
    <location>
        <begin position="32"/>
        <end position="131"/>
    </location>
</feature>
<keyword evidence="3 6" id="KW-1133">Transmembrane helix</keyword>
<reference evidence="11 12" key="1">
    <citation type="journal article" date="2000" name="Arch. Microbiol.">
        <title>Rhodobaca bogoriensis gen. nov. and sp. nov., an alkaliphilic purple nonsulfur bacterium from African Rift Valley soda lakes.</title>
        <authorList>
            <person name="Milford A.D."/>
            <person name="Achenbach L.A."/>
            <person name="Jung D.O."/>
            <person name="Madigan M.T."/>
        </authorList>
    </citation>
    <scope>NUCLEOTIDE SEQUENCE [LARGE SCALE GENOMIC DNA]</scope>
    <source>
        <strain evidence="11 12">2376</strain>
    </source>
</reference>
<dbReference type="Pfam" id="PF01957">
    <property type="entry name" value="NfeD"/>
    <property type="match status" value="1"/>
</dbReference>
<feature type="transmembrane region" description="Helical" evidence="6">
    <location>
        <begin position="294"/>
        <end position="312"/>
    </location>
</feature>